<comment type="caution">
    <text evidence="3">The sequence shown here is derived from an EMBL/GenBank/DDBJ whole genome shotgun (WGS) entry which is preliminary data.</text>
</comment>
<dbReference type="Pfam" id="PF07963">
    <property type="entry name" value="N_methyl"/>
    <property type="match status" value="1"/>
</dbReference>
<sequence length="86" mass="9565">MKTTDKKSSGFTLVELIVVIAILGILAAVAVPRLAGIRSVAEERVCVANRKTVKRMYSAFLVENGIDHEDEDSHEEESPREEVPWL</sequence>
<dbReference type="PANTHER" id="PTHR30093">
    <property type="entry name" value="GENERAL SECRETION PATHWAY PROTEIN G"/>
    <property type="match status" value="1"/>
</dbReference>
<dbReference type="EMBL" id="JAHBCL010000031">
    <property type="protein sequence ID" value="MBS7528111.1"/>
    <property type="molecule type" value="Genomic_DNA"/>
</dbReference>
<evidence type="ECO:0000313" key="4">
    <source>
        <dbReference type="Proteomes" id="UP000746471"/>
    </source>
</evidence>
<feature type="transmembrane region" description="Helical" evidence="2">
    <location>
        <begin position="12"/>
        <end position="31"/>
    </location>
</feature>
<dbReference type="PROSITE" id="PS00409">
    <property type="entry name" value="PROKAR_NTER_METHYL"/>
    <property type="match status" value="1"/>
</dbReference>
<organism evidence="3 4">
    <name type="scientific">Fusibacter paucivorans</name>
    <dbReference type="NCBI Taxonomy" id="76009"/>
    <lineage>
        <taxon>Bacteria</taxon>
        <taxon>Bacillati</taxon>
        <taxon>Bacillota</taxon>
        <taxon>Clostridia</taxon>
        <taxon>Eubacteriales</taxon>
        <taxon>Eubacteriales Family XII. Incertae Sedis</taxon>
        <taxon>Fusibacter</taxon>
    </lineage>
</organism>
<dbReference type="RefSeq" id="WP_213237971.1">
    <property type="nucleotide sequence ID" value="NZ_JAHBCL010000031.1"/>
</dbReference>
<dbReference type="InterPro" id="IPR045584">
    <property type="entry name" value="Pilin-like"/>
</dbReference>
<dbReference type="Proteomes" id="UP000746471">
    <property type="component" value="Unassembled WGS sequence"/>
</dbReference>
<dbReference type="NCBIfam" id="TIGR02532">
    <property type="entry name" value="IV_pilin_GFxxxE"/>
    <property type="match status" value="1"/>
</dbReference>
<gene>
    <name evidence="3" type="ORF">KHM83_15600</name>
</gene>
<feature type="region of interest" description="Disordered" evidence="1">
    <location>
        <begin position="67"/>
        <end position="86"/>
    </location>
</feature>
<name>A0ABS5PUQ9_9FIRM</name>
<keyword evidence="4" id="KW-1185">Reference proteome</keyword>
<dbReference type="InterPro" id="IPR012902">
    <property type="entry name" value="N_methyl_site"/>
</dbReference>
<dbReference type="SUPFAM" id="SSF54523">
    <property type="entry name" value="Pili subunits"/>
    <property type="match status" value="1"/>
</dbReference>
<dbReference type="Gene3D" id="3.30.700.10">
    <property type="entry name" value="Glycoprotein, Type 4 Pilin"/>
    <property type="match status" value="1"/>
</dbReference>
<evidence type="ECO:0000313" key="3">
    <source>
        <dbReference type="EMBL" id="MBS7528111.1"/>
    </source>
</evidence>
<accession>A0ABS5PUQ9</accession>
<keyword evidence="2" id="KW-0812">Transmembrane</keyword>
<evidence type="ECO:0000256" key="1">
    <source>
        <dbReference type="SAM" id="MobiDB-lite"/>
    </source>
</evidence>
<reference evidence="3 4" key="1">
    <citation type="submission" date="2021-05" db="EMBL/GenBank/DDBJ databases">
        <title>Fusibacter ferrireducens sp. nov., an anaerobic, sulfur- and Fe-reducing bacterium isolated from the mangrove sediment.</title>
        <authorList>
            <person name="Qiu D."/>
        </authorList>
    </citation>
    <scope>NUCLEOTIDE SEQUENCE [LARGE SCALE GENOMIC DNA]</scope>
    <source>
        <strain evidence="3 4">DSM 12116</strain>
    </source>
</reference>
<proteinExistence type="predicted"/>
<feature type="compositionally biased region" description="Basic and acidic residues" evidence="1">
    <location>
        <begin position="76"/>
        <end position="86"/>
    </location>
</feature>
<evidence type="ECO:0000256" key="2">
    <source>
        <dbReference type="SAM" id="Phobius"/>
    </source>
</evidence>
<protein>
    <submittedName>
        <fullName evidence="3">Prepilin-type N-terminal cleavage/methylation domain-containing protein</fullName>
    </submittedName>
</protein>
<keyword evidence="2" id="KW-1133">Transmembrane helix</keyword>
<keyword evidence="2" id="KW-0472">Membrane</keyword>